<feature type="region of interest" description="Disordered" evidence="4">
    <location>
        <begin position="270"/>
        <end position="289"/>
    </location>
</feature>
<reference evidence="6 7" key="1">
    <citation type="submission" date="2017-02" db="EMBL/GenBank/DDBJ databases">
        <authorList>
            <person name="Peterson S.W."/>
        </authorList>
    </citation>
    <scope>NUCLEOTIDE SEQUENCE [LARGE SCALE GENOMIC DNA]</scope>
    <source>
        <strain evidence="6 7">USBA 369</strain>
    </source>
</reference>
<keyword evidence="2" id="KW-0238">DNA-binding</keyword>
<dbReference type="AlphaFoldDB" id="A0A1T4MP63"/>
<evidence type="ECO:0000256" key="4">
    <source>
        <dbReference type="SAM" id="MobiDB-lite"/>
    </source>
</evidence>
<dbReference type="SUPFAM" id="SSF48008">
    <property type="entry name" value="GntR ligand-binding domain-like"/>
    <property type="match status" value="1"/>
</dbReference>
<protein>
    <submittedName>
        <fullName evidence="6">Transcriptional regulator, GntR family</fullName>
    </submittedName>
</protein>
<evidence type="ECO:0000313" key="7">
    <source>
        <dbReference type="Proteomes" id="UP000190135"/>
    </source>
</evidence>
<name>A0A1T4MP63_9HYPH</name>
<sequence length="289" mass="31970">MVANGSSAQGSRGERVATSLAHDLLSGIYRAGDVLPKEMELTAQFGVSRASVRSGLQLLNSCGMVRRYSGQGTIVQEFRDWNILDPVFTGWLAEHEAPHPELLRDFFAFRYGAEPLIAAIAAINAGARDLLAMEEAFEGMVRSVDAEPSWDRRAFSEFDVDFHAAIYRGTRNAIWAQLAHILRPAIRLVVTKSNQTADLLQDSLGRHRRLMEAIRLRDAKGAFEAAIRVMDRTAQDLRIETRSEGLTDAADPFLILTRRLAVMNTVAAANRSDQETETTLSIPTEDSTP</sequence>
<dbReference type="PROSITE" id="PS50949">
    <property type="entry name" value="HTH_GNTR"/>
    <property type="match status" value="1"/>
</dbReference>
<dbReference type="PANTHER" id="PTHR43537">
    <property type="entry name" value="TRANSCRIPTIONAL REGULATOR, GNTR FAMILY"/>
    <property type="match status" value="1"/>
</dbReference>
<evidence type="ECO:0000256" key="2">
    <source>
        <dbReference type="ARBA" id="ARBA00023125"/>
    </source>
</evidence>
<dbReference type="InterPro" id="IPR011711">
    <property type="entry name" value="GntR_C"/>
</dbReference>
<dbReference type="Pfam" id="PF00392">
    <property type="entry name" value="GntR"/>
    <property type="match status" value="1"/>
</dbReference>
<dbReference type="STRING" id="1365950.SAMN05428963_102209"/>
<dbReference type="SMART" id="SM00895">
    <property type="entry name" value="FCD"/>
    <property type="match status" value="1"/>
</dbReference>
<dbReference type="PANTHER" id="PTHR43537:SF44">
    <property type="entry name" value="GNTR FAMILY REGULATORY PROTEIN"/>
    <property type="match status" value="1"/>
</dbReference>
<dbReference type="EMBL" id="FUXL01000002">
    <property type="protein sequence ID" value="SJZ68584.1"/>
    <property type="molecule type" value="Genomic_DNA"/>
</dbReference>
<dbReference type="SMART" id="SM00345">
    <property type="entry name" value="HTH_GNTR"/>
    <property type="match status" value="1"/>
</dbReference>
<keyword evidence="3" id="KW-0804">Transcription</keyword>
<dbReference type="PRINTS" id="PR00035">
    <property type="entry name" value="HTHGNTR"/>
</dbReference>
<dbReference type="InterPro" id="IPR008920">
    <property type="entry name" value="TF_FadR/GntR_C"/>
</dbReference>
<dbReference type="InterPro" id="IPR036390">
    <property type="entry name" value="WH_DNA-bd_sf"/>
</dbReference>
<keyword evidence="1" id="KW-0805">Transcription regulation</keyword>
<dbReference type="GO" id="GO:0003677">
    <property type="term" value="F:DNA binding"/>
    <property type="evidence" value="ECO:0007669"/>
    <property type="project" value="UniProtKB-KW"/>
</dbReference>
<feature type="domain" description="HTH gntR-type" evidence="5">
    <location>
        <begin position="10"/>
        <end position="78"/>
    </location>
</feature>
<evidence type="ECO:0000259" key="5">
    <source>
        <dbReference type="PROSITE" id="PS50949"/>
    </source>
</evidence>
<keyword evidence="7" id="KW-1185">Reference proteome</keyword>
<dbReference type="Gene3D" id="1.20.120.530">
    <property type="entry name" value="GntR ligand-binding domain-like"/>
    <property type="match status" value="1"/>
</dbReference>
<dbReference type="InterPro" id="IPR000524">
    <property type="entry name" value="Tscrpt_reg_HTH_GntR"/>
</dbReference>
<dbReference type="CDD" id="cd07377">
    <property type="entry name" value="WHTH_GntR"/>
    <property type="match status" value="1"/>
</dbReference>
<dbReference type="SUPFAM" id="SSF46785">
    <property type="entry name" value="Winged helix' DNA-binding domain"/>
    <property type="match status" value="1"/>
</dbReference>
<dbReference type="Pfam" id="PF07729">
    <property type="entry name" value="FCD"/>
    <property type="match status" value="1"/>
</dbReference>
<evidence type="ECO:0000256" key="1">
    <source>
        <dbReference type="ARBA" id="ARBA00023015"/>
    </source>
</evidence>
<evidence type="ECO:0000256" key="3">
    <source>
        <dbReference type="ARBA" id="ARBA00023163"/>
    </source>
</evidence>
<dbReference type="GO" id="GO:0003700">
    <property type="term" value="F:DNA-binding transcription factor activity"/>
    <property type="evidence" value="ECO:0007669"/>
    <property type="project" value="InterPro"/>
</dbReference>
<proteinExistence type="predicted"/>
<dbReference type="InterPro" id="IPR036388">
    <property type="entry name" value="WH-like_DNA-bd_sf"/>
</dbReference>
<dbReference type="Gene3D" id="1.10.10.10">
    <property type="entry name" value="Winged helix-like DNA-binding domain superfamily/Winged helix DNA-binding domain"/>
    <property type="match status" value="1"/>
</dbReference>
<accession>A0A1T4MP63</accession>
<feature type="compositionally biased region" description="Polar residues" evidence="4">
    <location>
        <begin position="277"/>
        <end position="289"/>
    </location>
</feature>
<dbReference type="Proteomes" id="UP000190135">
    <property type="component" value="Unassembled WGS sequence"/>
</dbReference>
<gene>
    <name evidence="6" type="ORF">SAMN05428963_102209</name>
</gene>
<evidence type="ECO:0000313" key="6">
    <source>
        <dbReference type="EMBL" id="SJZ68584.1"/>
    </source>
</evidence>
<organism evidence="6 7">
    <name type="scientific">Consotaella salsifontis</name>
    <dbReference type="NCBI Taxonomy" id="1365950"/>
    <lineage>
        <taxon>Bacteria</taxon>
        <taxon>Pseudomonadati</taxon>
        <taxon>Pseudomonadota</taxon>
        <taxon>Alphaproteobacteria</taxon>
        <taxon>Hyphomicrobiales</taxon>
        <taxon>Aurantimonadaceae</taxon>
        <taxon>Consotaella</taxon>
    </lineage>
</organism>